<dbReference type="EMBL" id="GGMS01017061">
    <property type="protein sequence ID" value="MBY86264.1"/>
    <property type="molecule type" value="Transcribed_RNA"/>
</dbReference>
<evidence type="ECO:0000313" key="1">
    <source>
        <dbReference type="EMBL" id="MBY86264.1"/>
    </source>
</evidence>
<organism evidence="1">
    <name type="scientific">Sipha flava</name>
    <name type="common">yellow sugarcane aphid</name>
    <dbReference type="NCBI Taxonomy" id="143950"/>
    <lineage>
        <taxon>Eukaryota</taxon>
        <taxon>Metazoa</taxon>
        <taxon>Ecdysozoa</taxon>
        <taxon>Arthropoda</taxon>
        <taxon>Hexapoda</taxon>
        <taxon>Insecta</taxon>
        <taxon>Pterygota</taxon>
        <taxon>Neoptera</taxon>
        <taxon>Paraneoptera</taxon>
        <taxon>Hemiptera</taxon>
        <taxon>Sternorrhyncha</taxon>
        <taxon>Aphidomorpha</taxon>
        <taxon>Aphidoidea</taxon>
        <taxon>Aphididae</taxon>
        <taxon>Sipha</taxon>
    </lineage>
</organism>
<accession>A0A2S2R8I5</accession>
<reference evidence="1" key="1">
    <citation type="submission" date="2018-04" db="EMBL/GenBank/DDBJ databases">
        <title>Transcriptome assembly of Sipha flava.</title>
        <authorList>
            <person name="Scully E.D."/>
            <person name="Geib S.M."/>
            <person name="Palmer N.A."/>
            <person name="Koch K."/>
            <person name="Bradshaw J."/>
            <person name="Heng-Moss T."/>
            <person name="Sarath G."/>
        </authorList>
    </citation>
    <scope>NUCLEOTIDE SEQUENCE</scope>
</reference>
<dbReference type="AlphaFoldDB" id="A0A2S2R8I5"/>
<name>A0A2S2R8I5_9HEMI</name>
<gene>
    <name evidence="1" type="ORF">g.128708</name>
</gene>
<protein>
    <submittedName>
        <fullName evidence="1">Uncharacterized protein</fullName>
    </submittedName>
</protein>
<proteinExistence type="predicted"/>
<sequence>MYSHMKRERESNRNLFFNHDKAKLLEKKKKKRRFVRFHETHTKPRLRQYYDVKRVRRSDTSRGWLRTRGGDTIAAKPTRWVTVVDNRSDGQLGRAVDVDKGCPVTQCQSCGTTETFQR</sequence>